<dbReference type="PANTHER" id="PTHR30137:SF8">
    <property type="entry name" value="BLR5498 PROTEIN"/>
    <property type="match status" value="1"/>
</dbReference>
<feature type="domain" description="Luciferase-like" evidence="3">
    <location>
        <begin position="2"/>
        <end position="140"/>
    </location>
</feature>
<keyword evidence="1" id="KW-0560">Oxidoreductase</keyword>
<evidence type="ECO:0000313" key="4">
    <source>
        <dbReference type="EMBL" id="ETX03954.1"/>
    </source>
</evidence>
<keyword evidence="5" id="KW-1185">Reference proteome</keyword>
<feature type="non-terminal residue" evidence="4">
    <location>
        <position position="1"/>
    </location>
</feature>
<dbReference type="GO" id="GO:0005829">
    <property type="term" value="C:cytosol"/>
    <property type="evidence" value="ECO:0007669"/>
    <property type="project" value="TreeGrafter"/>
</dbReference>
<dbReference type="Gene3D" id="3.20.20.30">
    <property type="entry name" value="Luciferase-like domain"/>
    <property type="match status" value="1"/>
</dbReference>
<dbReference type="InterPro" id="IPR036661">
    <property type="entry name" value="Luciferase-like_sf"/>
</dbReference>
<evidence type="ECO:0000256" key="1">
    <source>
        <dbReference type="ARBA" id="ARBA00023002"/>
    </source>
</evidence>
<gene>
    <name evidence="4" type="ORF">ETSY2_31590</name>
</gene>
<name>W4M0U1_9BACT</name>
<dbReference type="SUPFAM" id="SSF51679">
    <property type="entry name" value="Bacterial luciferase-like"/>
    <property type="match status" value="1"/>
</dbReference>
<dbReference type="HOGENOM" id="CLU_1513615_0_0_7"/>
<dbReference type="InterPro" id="IPR011251">
    <property type="entry name" value="Luciferase-like_dom"/>
</dbReference>
<evidence type="ECO:0000313" key="5">
    <source>
        <dbReference type="Proteomes" id="UP000019140"/>
    </source>
</evidence>
<dbReference type="PANTHER" id="PTHR30137">
    <property type="entry name" value="LUCIFERASE-LIKE MONOOXYGENASE"/>
    <property type="match status" value="1"/>
</dbReference>
<organism evidence="4 5">
    <name type="scientific">Candidatus Entotheonella gemina</name>
    <dbReference type="NCBI Taxonomy" id="1429439"/>
    <lineage>
        <taxon>Bacteria</taxon>
        <taxon>Pseudomonadati</taxon>
        <taxon>Nitrospinota/Tectimicrobiota group</taxon>
        <taxon>Candidatus Tectimicrobiota</taxon>
        <taxon>Candidatus Entotheonellia</taxon>
        <taxon>Candidatus Entotheonellales</taxon>
        <taxon>Candidatus Entotheonellaceae</taxon>
        <taxon>Candidatus Entotheonella</taxon>
    </lineage>
</organism>
<comment type="caution">
    <text evidence="4">The sequence shown here is derived from an EMBL/GenBank/DDBJ whole genome shotgun (WGS) entry which is preliminary data.</text>
</comment>
<dbReference type="Pfam" id="PF00296">
    <property type="entry name" value="Bac_luciferase"/>
    <property type="match status" value="1"/>
</dbReference>
<evidence type="ECO:0000259" key="3">
    <source>
        <dbReference type="Pfam" id="PF00296"/>
    </source>
</evidence>
<dbReference type="Proteomes" id="UP000019140">
    <property type="component" value="Unassembled WGS sequence"/>
</dbReference>
<proteinExistence type="predicted"/>
<dbReference type="AlphaFoldDB" id="W4M0U1"/>
<accession>W4M0U1</accession>
<dbReference type="EMBL" id="AZHX01001342">
    <property type="protein sequence ID" value="ETX03954.1"/>
    <property type="molecule type" value="Genomic_DNA"/>
</dbReference>
<sequence>TIEWAAKNRYTYAAFLVPMDASVRLYEKYREHAHAEGYEPDASNFAYMVCCVCADTDEKAQEIGKHYMWRMGHPLRGPAEYWAPPGYIGRRKPVRPTIASASGDRKPLHAMDYDELQDAYHLVVGSPQTVLEKLSYMKETLGFGSLLLEAQAGAMGHKETMRSLELLGRGVIPELKKL</sequence>
<dbReference type="InterPro" id="IPR050766">
    <property type="entry name" value="Bact_Lucif_Oxidored"/>
</dbReference>
<dbReference type="GO" id="GO:0004497">
    <property type="term" value="F:monooxygenase activity"/>
    <property type="evidence" value="ECO:0007669"/>
    <property type="project" value="UniProtKB-KW"/>
</dbReference>
<keyword evidence="2" id="KW-0503">Monooxygenase</keyword>
<protein>
    <recommendedName>
        <fullName evidence="3">Luciferase-like domain-containing protein</fullName>
    </recommendedName>
</protein>
<reference evidence="4 5" key="1">
    <citation type="journal article" date="2014" name="Nature">
        <title>An environmental bacterial taxon with a large and distinct metabolic repertoire.</title>
        <authorList>
            <person name="Wilson M.C."/>
            <person name="Mori T."/>
            <person name="Ruckert C."/>
            <person name="Uria A.R."/>
            <person name="Helf M.J."/>
            <person name="Takada K."/>
            <person name="Gernert C."/>
            <person name="Steffens U.A."/>
            <person name="Heycke N."/>
            <person name="Schmitt S."/>
            <person name="Rinke C."/>
            <person name="Helfrich E.J."/>
            <person name="Brachmann A.O."/>
            <person name="Gurgui C."/>
            <person name="Wakimoto T."/>
            <person name="Kracht M."/>
            <person name="Crusemann M."/>
            <person name="Hentschel U."/>
            <person name="Abe I."/>
            <person name="Matsunaga S."/>
            <person name="Kalinowski J."/>
            <person name="Takeyama H."/>
            <person name="Piel J."/>
        </authorList>
    </citation>
    <scope>NUCLEOTIDE SEQUENCE [LARGE SCALE GENOMIC DNA]</scope>
    <source>
        <strain evidence="5">TSY2</strain>
    </source>
</reference>
<dbReference type="GO" id="GO:0016705">
    <property type="term" value="F:oxidoreductase activity, acting on paired donors, with incorporation or reduction of molecular oxygen"/>
    <property type="evidence" value="ECO:0007669"/>
    <property type="project" value="InterPro"/>
</dbReference>
<evidence type="ECO:0000256" key="2">
    <source>
        <dbReference type="ARBA" id="ARBA00023033"/>
    </source>
</evidence>